<dbReference type="AlphaFoldDB" id="A0A1Y6ERN9"/>
<reference evidence="3" key="1">
    <citation type="submission" date="2017-04" db="EMBL/GenBank/DDBJ databases">
        <authorList>
            <person name="Varghese N."/>
            <person name="Submissions S."/>
        </authorList>
    </citation>
    <scope>NUCLEOTIDE SEQUENCE [LARGE SCALE GENOMIC DNA]</scope>
</reference>
<keyword evidence="3" id="KW-1185">Reference proteome</keyword>
<dbReference type="InterPro" id="IPR036265">
    <property type="entry name" value="HIT-like_sf"/>
</dbReference>
<dbReference type="GO" id="GO:0003824">
    <property type="term" value="F:catalytic activity"/>
    <property type="evidence" value="ECO:0007669"/>
    <property type="project" value="InterPro"/>
</dbReference>
<dbReference type="Pfam" id="PF01230">
    <property type="entry name" value="HIT"/>
    <property type="match status" value="1"/>
</dbReference>
<dbReference type="InterPro" id="IPR011146">
    <property type="entry name" value="HIT-like"/>
</dbReference>
<name>A0A1Y6ERN9_9GAMM</name>
<dbReference type="InterPro" id="IPR026026">
    <property type="entry name" value="HIT_Hint"/>
</dbReference>
<dbReference type="OrthoDB" id="9799145at2"/>
<sequence length="153" mass="17343">MLTSITAPFIVDSRLNADTHPVGDWPLSRLLLFNDCRYDWLVLVPRVAEVTEWVQLSEVQQEQLWRESRCLSEVLLACSDASKLNIGALGNVVSQLHIHHVMRHHGDAAWPGPVWGHSPAQPYTTEALSARAQYWREQLRDSSQPVGQLLQNL</sequence>
<dbReference type="EMBL" id="FXWH01000001">
    <property type="protein sequence ID" value="SMQ63172.1"/>
    <property type="molecule type" value="Genomic_DNA"/>
</dbReference>
<organism evidence="2 3">
    <name type="scientific">Pseudidiomarina planktonica</name>
    <dbReference type="NCBI Taxonomy" id="1323738"/>
    <lineage>
        <taxon>Bacteria</taxon>
        <taxon>Pseudomonadati</taxon>
        <taxon>Pseudomonadota</taxon>
        <taxon>Gammaproteobacteria</taxon>
        <taxon>Alteromonadales</taxon>
        <taxon>Idiomarinaceae</taxon>
        <taxon>Pseudidiomarina</taxon>
    </lineage>
</organism>
<accession>A0A1Y6ERN9</accession>
<proteinExistence type="predicted"/>
<dbReference type="PIRSF" id="PIRSF000714">
    <property type="entry name" value="HIT"/>
    <property type="match status" value="1"/>
</dbReference>
<evidence type="ECO:0000313" key="3">
    <source>
        <dbReference type="Proteomes" id="UP000194450"/>
    </source>
</evidence>
<dbReference type="RefSeq" id="WP_086433967.1">
    <property type="nucleotide sequence ID" value="NZ_FXWH01000001.1"/>
</dbReference>
<feature type="domain" description="HIT" evidence="1">
    <location>
        <begin position="16"/>
        <end position="105"/>
    </location>
</feature>
<protein>
    <submittedName>
        <fullName evidence="2">HIT domain-containing protein</fullName>
    </submittedName>
</protein>
<gene>
    <name evidence="2" type="ORF">SAMN06297229_0816</name>
</gene>
<evidence type="ECO:0000313" key="2">
    <source>
        <dbReference type="EMBL" id="SMQ63172.1"/>
    </source>
</evidence>
<dbReference type="Proteomes" id="UP000194450">
    <property type="component" value="Unassembled WGS sequence"/>
</dbReference>
<evidence type="ECO:0000259" key="1">
    <source>
        <dbReference type="Pfam" id="PF01230"/>
    </source>
</evidence>
<dbReference type="Gene3D" id="3.30.428.10">
    <property type="entry name" value="HIT-like"/>
    <property type="match status" value="1"/>
</dbReference>
<dbReference type="SUPFAM" id="SSF54197">
    <property type="entry name" value="HIT-like"/>
    <property type="match status" value="1"/>
</dbReference>